<dbReference type="InterPro" id="IPR036047">
    <property type="entry name" value="F-box-like_dom_sf"/>
</dbReference>
<name>A0ABM0UT00_CAMSA</name>
<reference evidence="2" key="1">
    <citation type="journal article" date="2014" name="Nat. Commun.">
        <title>The emerging biofuel crop Camelina sativa retains a highly undifferentiated hexaploid genome structure.</title>
        <authorList>
            <person name="Kagale S."/>
            <person name="Koh C."/>
            <person name="Nixon J."/>
            <person name="Bollina V."/>
            <person name="Clarke W.E."/>
            <person name="Tuteja R."/>
            <person name="Spillane C."/>
            <person name="Robinson S.J."/>
            <person name="Links M.G."/>
            <person name="Clarke C."/>
            <person name="Higgins E.E."/>
            <person name="Huebert T."/>
            <person name="Sharpe A.G."/>
            <person name="Parkin I.A."/>
        </authorList>
    </citation>
    <scope>NUCLEOTIDE SEQUENCE [LARGE SCALE GENOMIC DNA]</scope>
    <source>
        <strain evidence="2">cv. DH55</strain>
    </source>
</reference>
<evidence type="ECO:0000313" key="2">
    <source>
        <dbReference type="Proteomes" id="UP000694864"/>
    </source>
</evidence>
<protein>
    <submittedName>
        <fullName evidence="3">F-box/FBD/LRR-repeat protein At5g44980-like</fullName>
    </submittedName>
</protein>
<dbReference type="Gene3D" id="3.80.10.10">
    <property type="entry name" value="Ribonuclease Inhibitor"/>
    <property type="match status" value="1"/>
</dbReference>
<dbReference type="InterPro" id="IPR053781">
    <property type="entry name" value="F-box_AtFBL13-like"/>
</dbReference>
<evidence type="ECO:0000259" key="1">
    <source>
        <dbReference type="PROSITE" id="PS50181"/>
    </source>
</evidence>
<dbReference type="PANTHER" id="PTHR31900:SF33">
    <property type="entry name" value="PROTEIN WITH RNI-LIKE_FBD-LIKE DOMAIN"/>
    <property type="match status" value="1"/>
</dbReference>
<dbReference type="InterPro" id="IPR006566">
    <property type="entry name" value="FBD"/>
</dbReference>
<feature type="domain" description="F-box" evidence="1">
    <location>
        <begin position="3"/>
        <end position="39"/>
    </location>
</feature>
<gene>
    <name evidence="3" type="primary">LOC104728568</name>
</gene>
<dbReference type="PROSITE" id="PS50181">
    <property type="entry name" value="FBOX"/>
    <property type="match status" value="1"/>
</dbReference>
<dbReference type="Proteomes" id="UP000694864">
    <property type="component" value="Chromosome 11"/>
</dbReference>
<dbReference type="InterPro" id="IPR050232">
    <property type="entry name" value="FBL13/AtMIF1-like"/>
</dbReference>
<dbReference type="RefSeq" id="XP_010445829.1">
    <property type="nucleotide sequence ID" value="XM_010447527.1"/>
</dbReference>
<sequence length="438" mass="50739">MECDYISELPDSLLTQILSYLRTKNYVKTSVLSKRWRNLWLNVPVLDLYTIEFRPYPNEEDFARFMERIFMEFNRGSHLQKFKITYSQCSGYRDRFMELIRTVVDGGIQDLDVSMHPCNRDDFIRQNIYKSKTLVSLNLCNVELKNPKVVVSLPCVKILKLSKVCYGEDGPLVVEKLISGCPVLEDLELIRPFDILSAQVGLFLRLRSQTLNSLCLSFAVHSGYTDFSVEIDAPRLKHMSVEWSQPDSIIVKNLSSLFKIDIRTKRYPVRPDDFNIFCDFLTGISSVRHMTISLWELQILFGYSKLVPVPIFENLYHLEAQVNSSSLQLLSAFLESCPNLKNLILTVRICSNLKYFVEKEPEQMDITNVPQCLIYSLEYVEIKNQRRDGIGIKLVNYFLENSAVLKKLIINFECSSVTNQELESYKKLLTSTKLSPIF</sequence>
<dbReference type="PANTHER" id="PTHR31900">
    <property type="entry name" value="F-BOX/RNI SUPERFAMILY PROTEIN-RELATED"/>
    <property type="match status" value="1"/>
</dbReference>
<dbReference type="GeneID" id="104728568"/>
<dbReference type="SMART" id="SM00256">
    <property type="entry name" value="FBOX"/>
    <property type="match status" value="1"/>
</dbReference>
<dbReference type="Gene3D" id="1.20.1280.50">
    <property type="match status" value="1"/>
</dbReference>
<dbReference type="Pfam" id="PF00646">
    <property type="entry name" value="F-box"/>
    <property type="match status" value="1"/>
</dbReference>
<dbReference type="SUPFAM" id="SSF52047">
    <property type="entry name" value="RNI-like"/>
    <property type="match status" value="1"/>
</dbReference>
<dbReference type="CDD" id="cd22160">
    <property type="entry name" value="F-box_AtFBL13-like"/>
    <property type="match status" value="1"/>
</dbReference>
<dbReference type="InterPro" id="IPR001810">
    <property type="entry name" value="F-box_dom"/>
</dbReference>
<dbReference type="Pfam" id="PF24758">
    <property type="entry name" value="LRR_At5g56370"/>
    <property type="match status" value="1"/>
</dbReference>
<dbReference type="SUPFAM" id="SSF81383">
    <property type="entry name" value="F-box domain"/>
    <property type="match status" value="1"/>
</dbReference>
<dbReference type="InterPro" id="IPR032675">
    <property type="entry name" value="LRR_dom_sf"/>
</dbReference>
<proteinExistence type="predicted"/>
<organism evidence="2 3">
    <name type="scientific">Camelina sativa</name>
    <name type="common">False flax</name>
    <name type="synonym">Myagrum sativum</name>
    <dbReference type="NCBI Taxonomy" id="90675"/>
    <lineage>
        <taxon>Eukaryota</taxon>
        <taxon>Viridiplantae</taxon>
        <taxon>Streptophyta</taxon>
        <taxon>Embryophyta</taxon>
        <taxon>Tracheophyta</taxon>
        <taxon>Spermatophyta</taxon>
        <taxon>Magnoliopsida</taxon>
        <taxon>eudicotyledons</taxon>
        <taxon>Gunneridae</taxon>
        <taxon>Pentapetalae</taxon>
        <taxon>rosids</taxon>
        <taxon>malvids</taxon>
        <taxon>Brassicales</taxon>
        <taxon>Brassicaceae</taxon>
        <taxon>Camelineae</taxon>
        <taxon>Camelina</taxon>
    </lineage>
</organism>
<reference evidence="3" key="2">
    <citation type="submission" date="2025-08" db="UniProtKB">
        <authorList>
            <consortium name="RefSeq"/>
        </authorList>
    </citation>
    <scope>IDENTIFICATION</scope>
    <source>
        <tissue evidence="3">Leaf</tissue>
    </source>
</reference>
<evidence type="ECO:0000313" key="3">
    <source>
        <dbReference type="RefSeq" id="XP_010445829.1"/>
    </source>
</evidence>
<accession>A0ABM0UT00</accession>
<dbReference type="SMART" id="SM00579">
    <property type="entry name" value="FBD"/>
    <property type="match status" value="1"/>
</dbReference>
<keyword evidence="2" id="KW-1185">Reference proteome</keyword>
<dbReference type="InterPro" id="IPR055411">
    <property type="entry name" value="LRR_FXL15/At3g58940/PEG3-like"/>
</dbReference>
<dbReference type="Pfam" id="PF08387">
    <property type="entry name" value="FBD"/>
    <property type="match status" value="1"/>
</dbReference>